<protein>
    <submittedName>
        <fullName evidence="3">HIT domain-containing protein</fullName>
    </submittedName>
</protein>
<feature type="short sequence motif" description="Histidine triad motif" evidence="1">
    <location>
        <begin position="100"/>
        <end position="104"/>
    </location>
</feature>
<feature type="domain" description="HIT" evidence="2">
    <location>
        <begin position="9"/>
        <end position="116"/>
    </location>
</feature>
<dbReference type="PROSITE" id="PS51084">
    <property type="entry name" value="HIT_2"/>
    <property type="match status" value="1"/>
</dbReference>
<evidence type="ECO:0000313" key="4">
    <source>
        <dbReference type="Proteomes" id="UP001316184"/>
    </source>
</evidence>
<dbReference type="EMBL" id="CP102173">
    <property type="protein sequence ID" value="UUP14822.1"/>
    <property type="molecule type" value="Genomic_DNA"/>
</dbReference>
<sequence length="116" mass="12337">MSTPDPDCLFCKIVAGDIPAEIVAETEHTVAFRDINAQAPTHVLVIPRVHEPDVASLAAAAPEAAAALLVETRRIAQLEGHEAYRLVFNTGAEAGQSVFHTHGHVLAGRDLTWPPG</sequence>
<dbReference type="Gene3D" id="3.30.428.10">
    <property type="entry name" value="HIT-like"/>
    <property type="match status" value="1"/>
</dbReference>
<dbReference type="Pfam" id="PF01230">
    <property type="entry name" value="HIT"/>
    <property type="match status" value="1"/>
</dbReference>
<organism evidence="3 4">
    <name type="scientific">Aeromicrobium wangtongii</name>
    <dbReference type="NCBI Taxonomy" id="2969247"/>
    <lineage>
        <taxon>Bacteria</taxon>
        <taxon>Bacillati</taxon>
        <taxon>Actinomycetota</taxon>
        <taxon>Actinomycetes</taxon>
        <taxon>Propionibacteriales</taxon>
        <taxon>Nocardioidaceae</taxon>
        <taxon>Aeromicrobium</taxon>
    </lineage>
</organism>
<accession>A0ABY5MBJ7</accession>
<keyword evidence="4" id="KW-1185">Reference proteome</keyword>
<dbReference type="InterPro" id="IPR011146">
    <property type="entry name" value="HIT-like"/>
</dbReference>
<evidence type="ECO:0000256" key="1">
    <source>
        <dbReference type="PROSITE-ProRule" id="PRU00464"/>
    </source>
</evidence>
<reference evidence="3 4" key="1">
    <citation type="submission" date="2022-08" db="EMBL/GenBank/DDBJ databases">
        <title>novel species in genus Aeromicrobium.</title>
        <authorList>
            <person name="Ye L."/>
        </authorList>
    </citation>
    <scope>NUCLEOTIDE SEQUENCE [LARGE SCALE GENOMIC DNA]</scope>
    <source>
        <strain evidence="4">zg-Y1379</strain>
    </source>
</reference>
<dbReference type="Proteomes" id="UP001316184">
    <property type="component" value="Chromosome"/>
</dbReference>
<evidence type="ECO:0000313" key="3">
    <source>
        <dbReference type="EMBL" id="UUP14822.1"/>
    </source>
</evidence>
<dbReference type="InterPro" id="IPR001310">
    <property type="entry name" value="Histidine_triad_HIT"/>
</dbReference>
<dbReference type="RefSeq" id="WP_232398708.1">
    <property type="nucleotide sequence ID" value="NZ_CP102173.1"/>
</dbReference>
<proteinExistence type="predicted"/>
<gene>
    <name evidence="3" type="ORF">NQV15_05790</name>
</gene>
<dbReference type="PRINTS" id="PR00332">
    <property type="entry name" value="HISTRIAD"/>
</dbReference>
<dbReference type="InterPro" id="IPR036265">
    <property type="entry name" value="HIT-like_sf"/>
</dbReference>
<name>A0ABY5MBJ7_9ACTN</name>
<dbReference type="SUPFAM" id="SSF54197">
    <property type="entry name" value="HIT-like"/>
    <property type="match status" value="1"/>
</dbReference>
<evidence type="ECO:0000259" key="2">
    <source>
        <dbReference type="PROSITE" id="PS51084"/>
    </source>
</evidence>
<dbReference type="PANTHER" id="PTHR23089">
    <property type="entry name" value="HISTIDINE TRIAD HIT PROTEIN"/>
    <property type="match status" value="1"/>
</dbReference>